<evidence type="ECO:0000256" key="10">
    <source>
        <dbReference type="ARBA" id="ARBA00022989"/>
    </source>
</evidence>
<dbReference type="GO" id="GO:0071555">
    <property type="term" value="P:cell wall organization"/>
    <property type="evidence" value="ECO:0007669"/>
    <property type="project" value="UniProtKB-KW"/>
</dbReference>
<evidence type="ECO:0000256" key="16">
    <source>
        <dbReference type="SAM" id="MobiDB-lite"/>
    </source>
</evidence>
<proteinExistence type="predicted"/>
<dbReference type="InterPro" id="IPR001264">
    <property type="entry name" value="Glyco_trans_51"/>
</dbReference>
<evidence type="ECO:0000259" key="18">
    <source>
        <dbReference type="Pfam" id="PF00905"/>
    </source>
</evidence>
<feature type="compositionally biased region" description="Acidic residues" evidence="16">
    <location>
        <begin position="922"/>
        <end position="953"/>
    </location>
</feature>
<dbReference type="SUPFAM" id="SSF53955">
    <property type="entry name" value="Lysozyme-like"/>
    <property type="match status" value="1"/>
</dbReference>
<evidence type="ECO:0000256" key="5">
    <source>
        <dbReference type="ARBA" id="ARBA00022679"/>
    </source>
</evidence>
<comment type="catalytic activity">
    <reaction evidence="14">
        <text>Preferential cleavage: (Ac)2-L-Lys-D-Ala-|-D-Ala. Also transpeptidation of peptidyl-alanyl moieties that are N-acyl substituents of D-alanine.</text>
        <dbReference type="EC" id="3.4.16.4"/>
    </reaction>
</comment>
<dbReference type="InterPro" id="IPR023346">
    <property type="entry name" value="Lysozyme-like_dom_sf"/>
</dbReference>
<dbReference type="Gene3D" id="3.90.1310.40">
    <property type="match status" value="1"/>
</dbReference>
<evidence type="ECO:0000256" key="1">
    <source>
        <dbReference type="ARBA" id="ARBA00022475"/>
    </source>
</evidence>
<feature type="region of interest" description="Disordered" evidence="16">
    <location>
        <begin position="905"/>
        <end position="953"/>
    </location>
</feature>
<keyword evidence="2" id="KW-0121">Carboxypeptidase</keyword>
<evidence type="ECO:0000256" key="8">
    <source>
        <dbReference type="ARBA" id="ARBA00022960"/>
    </source>
</evidence>
<evidence type="ECO:0000256" key="6">
    <source>
        <dbReference type="ARBA" id="ARBA00022692"/>
    </source>
</evidence>
<dbReference type="InterPro" id="IPR013783">
    <property type="entry name" value="Ig-like_fold"/>
</dbReference>
<dbReference type="SUPFAM" id="SSF56601">
    <property type="entry name" value="beta-lactamase/transpeptidase-like"/>
    <property type="match status" value="1"/>
</dbReference>
<evidence type="ECO:0000256" key="2">
    <source>
        <dbReference type="ARBA" id="ARBA00022645"/>
    </source>
</evidence>
<dbReference type="GO" id="GO:0008658">
    <property type="term" value="F:penicillin binding"/>
    <property type="evidence" value="ECO:0007669"/>
    <property type="project" value="InterPro"/>
</dbReference>
<evidence type="ECO:0000256" key="7">
    <source>
        <dbReference type="ARBA" id="ARBA00022801"/>
    </source>
</evidence>
<evidence type="ECO:0000256" key="15">
    <source>
        <dbReference type="ARBA" id="ARBA00049902"/>
    </source>
</evidence>
<dbReference type="GO" id="GO:0009002">
    <property type="term" value="F:serine-type D-Ala-D-Ala carboxypeptidase activity"/>
    <property type="evidence" value="ECO:0007669"/>
    <property type="project" value="UniProtKB-EC"/>
</dbReference>
<keyword evidence="5" id="KW-0808">Transferase</keyword>
<comment type="catalytic activity">
    <reaction evidence="15">
        <text>[GlcNAc-(1-&gt;4)-Mur2Ac(oyl-L-Ala-gamma-D-Glu-L-Lys-D-Ala-D-Ala)](n)-di-trans,octa-cis-undecaprenyl diphosphate + beta-D-GlcNAc-(1-&gt;4)-Mur2Ac(oyl-L-Ala-gamma-D-Glu-L-Lys-D-Ala-D-Ala)-di-trans,octa-cis-undecaprenyl diphosphate = [GlcNAc-(1-&gt;4)-Mur2Ac(oyl-L-Ala-gamma-D-Glu-L-Lys-D-Ala-D-Ala)](n+1)-di-trans,octa-cis-undecaprenyl diphosphate + di-trans,octa-cis-undecaprenyl diphosphate + H(+)</text>
        <dbReference type="Rhea" id="RHEA:23708"/>
        <dbReference type="Rhea" id="RHEA-COMP:9602"/>
        <dbReference type="Rhea" id="RHEA-COMP:9603"/>
        <dbReference type="ChEBI" id="CHEBI:15378"/>
        <dbReference type="ChEBI" id="CHEBI:58405"/>
        <dbReference type="ChEBI" id="CHEBI:60033"/>
        <dbReference type="ChEBI" id="CHEBI:78435"/>
        <dbReference type="EC" id="2.4.99.28"/>
    </reaction>
</comment>
<dbReference type="EMBL" id="CP068053">
    <property type="protein sequence ID" value="QQS99516.1"/>
    <property type="molecule type" value="Genomic_DNA"/>
</dbReference>
<dbReference type="InterPro" id="IPR001460">
    <property type="entry name" value="PCN-bd_Tpept"/>
</dbReference>
<evidence type="ECO:0000256" key="11">
    <source>
        <dbReference type="ARBA" id="ARBA00023136"/>
    </source>
</evidence>
<keyword evidence="4" id="KW-0328">Glycosyltransferase</keyword>
<dbReference type="Pfam" id="PF00905">
    <property type="entry name" value="Transpeptidase"/>
    <property type="match status" value="1"/>
</dbReference>
<dbReference type="RefSeq" id="WP_040375954.1">
    <property type="nucleotide sequence ID" value="NZ_CP068053.1"/>
</dbReference>
<organism evidence="20 21">
    <name type="scientific">Peribacillus psychrosaccharolyticus</name>
    <name type="common">Bacillus psychrosaccharolyticus</name>
    <dbReference type="NCBI Taxonomy" id="1407"/>
    <lineage>
        <taxon>Bacteria</taxon>
        <taxon>Bacillati</taxon>
        <taxon>Bacillota</taxon>
        <taxon>Bacilli</taxon>
        <taxon>Bacillales</taxon>
        <taxon>Bacillaceae</taxon>
        <taxon>Peribacillus</taxon>
    </lineage>
</organism>
<keyword evidence="10 17" id="KW-1133">Transmembrane helix</keyword>
<accession>A0A974RZG0</accession>
<evidence type="ECO:0000256" key="14">
    <source>
        <dbReference type="ARBA" id="ARBA00034000"/>
    </source>
</evidence>
<dbReference type="Gene3D" id="2.60.40.10">
    <property type="entry name" value="Immunoglobulins"/>
    <property type="match status" value="1"/>
</dbReference>
<keyword evidence="1" id="KW-1003">Cell membrane</keyword>
<dbReference type="InterPro" id="IPR036950">
    <property type="entry name" value="PBP_transglycosylase"/>
</dbReference>
<name>A0A974RZG0_PERPY</name>
<feature type="domain" description="Penicillin-binding protein transpeptidase" evidence="18">
    <location>
        <begin position="418"/>
        <end position="661"/>
    </location>
</feature>
<reference evidence="20 21" key="1">
    <citation type="submission" date="2021-01" db="EMBL/GenBank/DDBJ databases">
        <title>FDA dAtabase for Regulatory Grade micrObial Sequences (FDA-ARGOS): Supporting development and validation of Infectious Disease Dx tests.</title>
        <authorList>
            <person name="Nelson B."/>
            <person name="Plummer A."/>
            <person name="Tallon L."/>
            <person name="Sadzewicz L."/>
            <person name="Zhao X."/>
            <person name="Boylan J."/>
            <person name="Ott S."/>
            <person name="Bowen H."/>
            <person name="Vavikolanu K."/>
            <person name="Mehta A."/>
            <person name="Aluvathingal J."/>
            <person name="Nadendla S."/>
            <person name="Myers T."/>
            <person name="Yan Y."/>
            <person name="Sichtig H."/>
        </authorList>
    </citation>
    <scope>NUCLEOTIDE SEQUENCE [LARGE SCALE GENOMIC DNA]</scope>
    <source>
        <strain evidence="20 21">FDAARGOS_1161</strain>
    </source>
</reference>
<keyword evidence="3" id="KW-0645">Protease</keyword>
<dbReference type="Pfam" id="PF00912">
    <property type="entry name" value="Transgly"/>
    <property type="match status" value="1"/>
</dbReference>
<keyword evidence="6 17" id="KW-0812">Transmembrane</keyword>
<evidence type="ECO:0000256" key="3">
    <source>
        <dbReference type="ARBA" id="ARBA00022670"/>
    </source>
</evidence>
<dbReference type="GO" id="GO:0008360">
    <property type="term" value="P:regulation of cell shape"/>
    <property type="evidence" value="ECO:0007669"/>
    <property type="project" value="UniProtKB-KW"/>
</dbReference>
<dbReference type="InterPro" id="IPR050396">
    <property type="entry name" value="Glycosyltr_51/Transpeptidase"/>
</dbReference>
<dbReference type="Proteomes" id="UP000595254">
    <property type="component" value="Chromosome"/>
</dbReference>
<evidence type="ECO:0000313" key="21">
    <source>
        <dbReference type="Proteomes" id="UP000595254"/>
    </source>
</evidence>
<dbReference type="GO" id="GO:0030288">
    <property type="term" value="C:outer membrane-bounded periplasmic space"/>
    <property type="evidence" value="ECO:0007669"/>
    <property type="project" value="TreeGrafter"/>
</dbReference>
<evidence type="ECO:0000256" key="17">
    <source>
        <dbReference type="SAM" id="Phobius"/>
    </source>
</evidence>
<gene>
    <name evidence="20" type="ORF">I6J18_18230</name>
</gene>
<evidence type="ECO:0000256" key="9">
    <source>
        <dbReference type="ARBA" id="ARBA00022984"/>
    </source>
</evidence>
<dbReference type="Gene3D" id="1.10.3810.10">
    <property type="entry name" value="Biosynthetic peptidoglycan transglycosylase-like"/>
    <property type="match status" value="1"/>
</dbReference>
<dbReference type="PANTHER" id="PTHR32282">
    <property type="entry name" value="BINDING PROTEIN TRANSPEPTIDASE, PUTATIVE-RELATED"/>
    <property type="match status" value="1"/>
</dbReference>
<keyword evidence="8" id="KW-0133">Cell shape</keyword>
<dbReference type="InterPro" id="IPR012338">
    <property type="entry name" value="Beta-lactam/transpept-like"/>
</dbReference>
<dbReference type="Gene3D" id="3.40.710.10">
    <property type="entry name" value="DD-peptidase/beta-lactamase superfamily"/>
    <property type="match status" value="1"/>
</dbReference>
<keyword evidence="7" id="KW-0378">Hydrolase</keyword>
<evidence type="ECO:0000313" key="20">
    <source>
        <dbReference type="EMBL" id="QQS99516.1"/>
    </source>
</evidence>
<evidence type="ECO:0000256" key="13">
    <source>
        <dbReference type="ARBA" id="ARBA00023316"/>
    </source>
</evidence>
<protein>
    <submittedName>
        <fullName evidence="20">Penicillin-binding protein</fullName>
    </submittedName>
</protein>
<dbReference type="PANTHER" id="PTHR32282:SF32">
    <property type="entry name" value="PENICILLIN-BINDING PROTEIN 2A"/>
    <property type="match status" value="1"/>
</dbReference>
<evidence type="ECO:0000256" key="4">
    <source>
        <dbReference type="ARBA" id="ARBA00022676"/>
    </source>
</evidence>
<evidence type="ECO:0000256" key="12">
    <source>
        <dbReference type="ARBA" id="ARBA00023268"/>
    </source>
</evidence>
<dbReference type="GO" id="GO:0009252">
    <property type="term" value="P:peptidoglycan biosynthetic process"/>
    <property type="evidence" value="ECO:0007669"/>
    <property type="project" value="UniProtKB-KW"/>
</dbReference>
<dbReference type="KEGG" id="ppsr:I6J18_18230"/>
<feature type="transmembrane region" description="Helical" evidence="17">
    <location>
        <begin position="34"/>
        <end position="63"/>
    </location>
</feature>
<keyword evidence="13" id="KW-0961">Cell wall biogenesis/degradation</keyword>
<evidence type="ECO:0000259" key="19">
    <source>
        <dbReference type="Pfam" id="PF00912"/>
    </source>
</evidence>
<keyword evidence="12" id="KW-0511">Multifunctional enzyme</keyword>
<dbReference type="GO" id="GO:0006508">
    <property type="term" value="P:proteolysis"/>
    <property type="evidence" value="ECO:0007669"/>
    <property type="project" value="UniProtKB-KW"/>
</dbReference>
<keyword evidence="11 17" id="KW-0472">Membrane</keyword>
<feature type="domain" description="Glycosyl transferase family 51" evidence="19">
    <location>
        <begin position="97"/>
        <end position="281"/>
    </location>
</feature>
<keyword evidence="21" id="KW-1185">Reference proteome</keyword>
<keyword evidence="9" id="KW-0573">Peptidoglycan synthesis</keyword>
<sequence length="953" mass="106201">MKNNERNKQTRLRPFFDFFKDKRTKKYSRITYQVVWNLTLLFILTLILGFSFAGGVGAGYFAALVKEEPIRSKTDLKKDLYNYEETSEIYFANKVYLGKLTSDLEREEVLLNQMSTHLTDAIIATEDEYFYEHEGVVPKAIMRAIFQEMTNASVQSGGSTLTQQLIKNQILTNEVSFERKAKEILLALRVEKFFEKEEILQTYLNISTFGRNSSGKNIAGVQAASEGLFGIEAKKLNLPQSAFIAGLPQSPFGYTPYTQKGELKTNLEPGLNRMKTVLKRMFDGGYITDAEYKEALAYDLVKDFIGPQPQPYDEYPWVTYEIEKRSVEILTTIFAKEAGYDEKDLEKDKDLKDQYTTIANRKLHQNGYKIYSTIDKKIYNKMQKVAKNYQYYGNTKKQRITDSETKESKVIDQPVETGAILIENKTGKILSFVGGRDYSREQLNHATAAKRPNGSTMKPLLVYAPAIELGKISPASISVNVPIQIGSWPPKNYGGSYTGLTTAREALKKSHNVPAAIFYMDIINQRPANYLKKMGFTSLVEADYVNPSMSLGALSEGVTVEENVNAYSTFANNGDFVDAYMIDKIETKDGKVVYKHKTKPVDVFSPQTAYLTLDMMRDVITSGTAASLSNRLAFSSDWAGKTGTGQDYKDAWFVATNPNVTFGTWMGYDTPKPLEQTYKGLSYSKRNIYLWADLMNAAYQVKPKLVDPAERFEMPGGIVRRSVCAVSGLLASNSCSAAGMASTDLFNAKFVPNETDDSFITGRYVQVGTKQYTALPATPDEFTTNGYVLNSDFFNKIGGKYLVDPTILASMNSSWKNIVVPNAVLNDNGKVPAPPEIYQTGQSIAWRSHSEGDVVGYRVYNGGQKVASIRAGEKLSYSSGSGSYYVTAVDIAGNESAMSTQIIIQTGSTKKAPETTPTEPAVDSEEDSQEENAEEESDPADESEEVDDDDTDE</sequence>
<dbReference type="GO" id="GO:0008955">
    <property type="term" value="F:peptidoglycan glycosyltransferase activity"/>
    <property type="evidence" value="ECO:0007669"/>
    <property type="project" value="UniProtKB-EC"/>
</dbReference>
<dbReference type="AlphaFoldDB" id="A0A974RZG0"/>